<organism evidence="2">
    <name type="scientific">Candida frijolesensis</name>
    <dbReference type="NCBI Taxonomy" id="434044"/>
    <lineage>
        <taxon>Eukaryota</taxon>
        <taxon>Fungi</taxon>
        <taxon>Dikarya</taxon>
        <taxon>Ascomycota</taxon>
        <taxon>Saccharomycotina</taxon>
        <taxon>Pichiomycetes</taxon>
        <taxon>Debaryomycetaceae</taxon>
        <taxon>Candida/Lodderomyces clade</taxon>
        <taxon>Candida</taxon>
    </lineage>
</organism>
<reference evidence="2" key="1">
    <citation type="journal article" date="2011" name="Nucleic Acids Res.">
        <title>Evolution of linear chromosomes and multipartite genomes in yeast mitochondria.</title>
        <authorList>
            <person name="Valach M."/>
            <person name="Farkas Z."/>
            <person name="Fricova D."/>
            <person name="Kovac J."/>
            <person name="Brejova B."/>
            <person name="Vinar T."/>
            <person name="Pfeiffer I."/>
            <person name="Kucsera J."/>
            <person name="Tomaska L."/>
            <person name="Lang B.F."/>
            <person name="Nosek J."/>
        </authorList>
    </citation>
    <scope>NUCLEOTIDE SEQUENCE</scope>
    <source>
        <strain evidence="2">NRRL Y-48060</strain>
    </source>
</reference>
<protein>
    <submittedName>
        <fullName evidence="2">Orf2</fullName>
    </submittedName>
</protein>
<evidence type="ECO:0000259" key="1">
    <source>
        <dbReference type="Pfam" id="PF00961"/>
    </source>
</evidence>
<evidence type="ECO:0000313" key="2">
    <source>
        <dbReference type="EMBL" id="ADK72535.1"/>
    </source>
</evidence>
<name>F8RHP0_9ASCO</name>
<dbReference type="AlphaFoldDB" id="F8RHP0"/>
<dbReference type="EMBL" id="HM594866">
    <property type="protein sequence ID" value="ADK72535.1"/>
    <property type="molecule type" value="Genomic_DNA"/>
</dbReference>
<dbReference type="GeneID" id="10964565"/>
<accession>F8RHP0</accession>
<dbReference type="InterPro" id="IPR004860">
    <property type="entry name" value="LAGLIDADG_dom"/>
</dbReference>
<dbReference type="PANTHER" id="PTHR36181:SF2">
    <property type="entry name" value="INTRON-ENCODED ENDONUCLEASE AI3-RELATED"/>
    <property type="match status" value="1"/>
</dbReference>
<feature type="domain" description="Homing endonuclease LAGLIDADG" evidence="1">
    <location>
        <begin position="159"/>
        <end position="259"/>
    </location>
</feature>
<dbReference type="RefSeq" id="YP_004733517.1">
    <property type="nucleotide sequence ID" value="NC_015814.1"/>
</dbReference>
<dbReference type="PANTHER" id="PTHR36181">
    <property type="entry name" value="INTRON-ENCODED ENDONUCLEASE AI3-RELATED"/>
    <property type="match status" value="1"/>
</dbReference>
<dbReference type="Pfam" id="PF00961">
    <property type="entry name" value="LAGLIDADG_1"/>
    <property type="match status" value="2"/>
</dbReference>
<dbReference type="GO" id="GO:0005739">
    <property type="term" value="C:mitochondrion"/>
    <property type="evidence" value="ECO:0007669"/>
    <property type="project" value="UniProtKB-ARBA"/>
</dbReference>
<keyword evidence="2" id="KW-0496">Mitochondrion</keyword>
<dbReference type="GO" id="GO:0004519">
    <property type="term" value="F:endonuclease activity"/>
    <property type="evidence" value="ECO:0007669"/>
    <property type="project" value="InterPro"/>
</dbReference>
<dbReference type="Gene3D" id="3.10.28.10">
    <property type="entry name" value="Homing endonucleases"/>
    <property type="match status" value="2"/>
</dbReference>
<sequence>MKNNIKFNEWLVGFTEYNGSFNININNNKIIYNYKIIQKINNKQLIYKIKDELKVGEIIIKNNIIIYKLNDISKIIDVILPIYDKYPLLSNNYNNYIKFKECILISNDITLNNNNKLLKINNIINKDISNNQSPIWNNIKYNEIKSINDIKDKISKSWLTGLIETEGSFYIKRESYSNISEYGKYKHYFGISLKSDPIILYSIKYLFHIKSNIKFYNNYYILETSNYRSLNNIIKYFILNNNNNIFNSNKSFEFTLWKRTLLNNKDKYDKLYKIQQIIRLNKI</sequence>
<dbReference type="SUPFAM" id="SSF55608">
    <property type="entry name" value="Homing endonucleases"/>
    <property type="match status" value="2"/>
</dbReference>
<feature type="domain" description="Homing endonuclease LAGLIDADG" evidence="1">
    <location>
        <begin position="11"/>
        <end position="102"/>
    </location>
</feature>
<geneLocation type="mitochondrion" evidence="2"/>
<dbReference type="InterPro" id="IPR051289">
    <property type="entry name" value="LAGLIDADG_Endonuclease"/>
</dbReference>
<proteinExistence type="predicted"/>
<dbReference type="InterPro" id="IPR027434">
    <property type="entry name" value="Homing_endonucl"/>
</dbReference>
<gene>
    <name evidence="2" type="primary">cox1</name>
</gene>